<evidence type="ECO:0000313" key="2">
    <source>
        <dbReference type="EMBL" id="BEG99709.1"/>
    </source>
</evidence>
<feature type="signal peptide" evidence="1">
    <location>
        <begin position="1"/>
        <end position="20"/>
    </location>
</feature>
<protein>
    <recommendedName>
        <fullName evidence="4">Lipocalin-like domain-containing protein</fullName>
    </recommendedName>
</protein>
<feature type="chain" id="PRO_5045476866" description="Lipocalin-like domain-containing protein" evidence="1">
    <location>
        <begin position="21"/>
        <end position="157"/>
    </location>
</feature>
<dbReference type="EMBL" id="AP028055">
    <property type="protein sequence ID" value="BEG99709.1"/>
    <property type="molecule type" value="Genomic_DNA"/>
</dbReference>
<proteinExistence type="predicted"/>
<sequence length="157" mass="18367">MKVKYIFYLMIILIMSSCGAKNKEVKHPEVGAWQLFYSKYVRADTIVFEILGDVTGTDVKVWSGKYFISVGRFKEDTTYVDNYVGGSYTLNGNNYEEHIQYHVNKKYVGKTVKMIMEFKGDTLIQTWPVDKNGQIDSKNYVREKYVKIKTKFQRPQI</sequence>
<gene>
    <name evidence="2" type="ORF">BSYN_19740</name>
</gene>
<accession>A0ABM8ICL4</accession>
<organism evidence="2 3">
    <name type="scientific">Bacteroides sedimenti</name>
    <dbReference type="NCBI Taxonomy" id="2136147"/>
    <lineage>
        <taxon>Bacteria</taxon>
        <taxon>Pseudomonadati</taxon>
        <taxon>Bacteroidota</taxon>
        <taxon>Bacteroidia</taxon>
        <taxon>Bacteroidales</taxon>
        <taxon>Bacteroidaceae</taxon>
        <taxon>Bacteroides</taxon>
    </lineage>
</organism>
<name>A0ABM8ICL4_9BACE</name>
<dbReference type="PROSITE" id="PS51257">
    <property type="entry name" value="PROKAR_LIPOPROTEIN"/>
    <property type="match status" value="1"/>
</dbReference>
<reference evidence="2 3" key="1">
    <citation type="submission" date="2023-04" db="EMBL/GenBank/DDBJ databases">
        <title>Draft genome sequence of acteroides sedimenti strain YN3PY1.</title>
        <authorList>
            <person name="Yoshida N."/>
        </authorList>
    </citation>
    <scope>NUCLEOTIDE SEQUENCE [LARGE SCALE GENOMIC DNA]</scope>
    <source>
        <strain evidence="2 3">YN3PY1</strain>
    </source>
</reference>
<dbReference type="RefSeq" id="WP_353330448.1">
    <property type="nucleotide sequence ID" value="NZ_AP028055.1"/>
</dbReference>
<dbReference type="Proteomes" id="UP001496674">
    <property type="component" value="Chromosome"/>
</dbReference>
<evidence type="ECO:0008006" key="4">
    <source>
        <dbReference type="Google" id="ProtNLM"/>
    </source>
</evidence>
<evidence type="ECO:0000256" key="1">
    <source>
        <dbReference type="SAM" id="SignalP"/>
    </source>
</evidence>
<keyword evidence="3" id="KW-1185">Reference proteome</keyword>
<evidence type="ECO:0000313" key="3">
    <source>
        <dbReference type="Proteomes" id="UP001496674"/>
    </source>
</evidence>
<keyword evidence="1" id="KW-0732">Signal</keyword>